<evidence type="ECO:0000256" key="2">
    <source>
        <dbReference type="PROSITE-ProRule" id="PRU00087"/>
    </source>
</evidence>
<dbReference type="Pfam" id="PF00630">
    <property type="entry name" value="Filamin"/>
    <property type="match status" value="1"/>
</dbReference>
<dbReference type="Gene3D" id="2.20.110.10">
    <property type="entry name" value="Histone H3 K4-specific methyltransferase SET7/9 N-terminal domain"/>
    <property type="match status" value="2"/>
</dbReference>
<sequence length="398" mass="44915">MFIQSKSTWLRFSPLFARLVRLACPKEGKGKLKRRGGFVYDGQWLHGSEHGQGACRWDTGDQYIGMWQEGKQHGKGKCIYANGDQYEGQWAQGKRNGQGICTFANRDRYKGEWKDDKRHGRGTCKFADGIKFRGEWEEDGWVQTVADPAFCKAAGTGLHRSTVGETASFQIEARNEEGNIRLAGGDEFVVELEGPEQVHGQVMDNDNGTYNAEYCVSIAGGYLLRLYTGKPLAGSPWSVQVLQAEEIAGPGCPIHPPKAAQPKDPFEDKLKLWEAMAAVQYRTDGVADGWDSDEPDTETSEQKYIKANPSVPVVENLEDLWKVSKLQKERKARQQLQERRQKEREERDNRQNTLFSIAGTSQSDLYLGSSWEHVPFADGLPSPYFDVLVRELSRRHCM</sequence>
<dbReference type="PANTHER" id="PTHR43215:SF14">
    <property type="entry name" value="RADIAL SPOKE HEAD 1 HOMOLOG"/>
    <property type="match status" value="1"/>
</dbReference>
<dbReference type="EMBL" id="JALJOV010000803">
    <property type="protein sequence ID" value="KAK9861171.1"/>
    <property type="molecule type" value="Genomic_DNA"/>
</dbReference>
<dbReference type="SMART" id="SM00698">
    <property type="entry name" value="MORN"/>
    <property type="match status" value="4"/>
</dbReference>
<feature type="repeat" description="Filamin" evidence="2">
    <location>
        <begin position="143"/>
        <end position="241"/>
    </location>
</feature>
<reference evidence="4 5" key="1">
    <citation type="journal article" date="2024" name="Nat. Commun.">
        <title>Phylogenomics reveals the evolutionary origins of lichenization in chlorophyte algae.</title>
        <authorList>
            <person name="Puginier C."/>
            <person name="Libourel C."/>
            <person name="Otte J."/>
            <person name="Skaloud P."/>
            <person name="Haon M."/>
            <person name="Grisel S."/>
            <person name="Petersen M."/>
            <person name="Berrin J.G."/>
            <person name="Delaux P.M."/>
            <person name="Dal Grande F."/>
            <person name="Keller J."/>
        </authorList>
    </citation>
    <scope>NUCLEOTIDE SEQUENCE [LARGE SCALE GENOMIC DNA]</scope>
    <source>
        <strain evidence="4 5">SAG 2523</strain>
    </source>
</reference>
<keyword evidence="5" id="KW-1185">Reference proteome</keyword>
<proteinExistence type="predicted"/>
<evidence type="ECO:0000256" key="3">
    <source>
        <dbReference type="SAM" id="MobiDB-lite"/>
    </source>
</evidence>
<evidence type="ECO:0000313" key="5">
    <source>
        <dbReference type="Proteomes" id="UP001485043"/>
    </source>
</evidence>
<dbReference type="FunFam" id="2.20.110.10:FF:000002">
    <property type="entry name" value="Phosphatidylinositol 4-phosphate 5-kinase 8"/>
    <property type="match status" value="1"/>
</dbReference>
<feature type="compositionally biased region" description="Basic and acidic residues" evidence="3">
    <location>
        <begin position="336"/>
        <end position="350"/>
    </location>
</feature>
<evidence type="ECO:0000256" key="1">
    <source>
        <dbReference type="ARBA" id="ARBA00022737"/>
    </source>
</evidence>
<evidence type="ECO:0000313" key="4">
    <source>
        <dbReference type="EMBL" id="KAK9861171.1"/>
    </source>
</evidence>
<dbReference type="SUPFAM" id="SSF82185">
    <property type="entry name" value="Histone H3 K4-specific methyltransferase SET7/9 N-terminal domain"/>
    <property type="match status" value="1"/>
</dbReference>
<dbReference type="Proteomes" id="UP001485043">
    <property type="component" value="Unassembled WGS sequence"/>
</dbReference>
<dbReference type="InterPro" id="IPR013783">
    <property type="entry name" value="Ig-like_fold"/>
</dbReference>
<organism evidence="4 5">
    <name type="scientific">Apatococcus fuscideae</name>
    <dbReference type="NCBI Taxonomy" id="2026836"/>
    <lineage>
        <taxon>Eukaryota</taxon>
        <taxon>Viridiplantae</taxon>
        <taxon>Chlorophyta</taxon>
        <taxon>core chlorophytes</taxon>
        <taxon>Trebouxiophyceae</taxon>
        <taxon>Chlorellales</taxon>
        <taxon>Chlorellaceae</taxon>
        <taxon>Apatococcus</taxon>
    </lineage>
</organism>
<dbReference type="InterPro" id="IPR003409">
    <property type="entry name" value="MORN"/>
</dbReference>
<dbReference type="GO" id="GO:0016020">
    <property type="term" value="C:membrane"/>
    <property type="evidence" value="ECO:0007669"/>
    <property type="project" value="UniProtKB-ARBA"/>
</dbReference>
<protein>
    <recommendedName>
        <fullName evidence="6">MORN repeat-containing protein 3</fullName>
    </recommendedName>
</protein>
<feature type="region of interest" description="Disordered" evidence="3">
    <location>
        <begin position="332"/>
        <end position="354"/>
    </location>
</feature>
<dbReference type="Gene3D" id="2.60.40.10">
    <property type="entry name" value="Immunoglobulins"/>
    <property type="match status" value="1"/>
</dbReference>
<evidence type="ECO:0008006" key="6">
    <source>
        <dbReference type="Google" id="ProtNLM"/>
    </source>
</evidence>
<keyword evidence="1" id="KW-0677">Repeat</keyword>
<dbReference type="SUPFAM" id="SSF81296">
    <property type="entry name" value="E set domains"/>
    <property type="match status" value="1"/>
</dbReference>
<name>A0AAW1SWI7_9CHLO</name>
<dbReference type="InterPro" id="IPR014756">
    <property type="entry name" value="Ig_E-set"/>
</dbReference>
<dbReference type="Pfam" id="PF02493">
    <property type="entry name" value="MORN"/>
    <property type="match status" value="4"/>
</dbReference>
<dbReference type="PANTHER" id="PTHR43215">
    <property type="entry name" value="RADIAL SPOKE HEAD 1 HOMOLOG"/>
    <property type="match status" value="1"/>
</dbReference>
<dbReference type="InterPro" id="IPR017868">
    <property type="entry name" value="Filamin/ABP280_repeat-like"/>
</dbReference>
<gene>
    <name evidence="4" type="ORF">WJX84_008535</name>
</gene>
<comment type="caution">
    <text evidence="4">The sequence shown here is derived from an EMBL/GenBank/DDBJ whole genome shotgun (WGS) entry which is preliminary data.</text>
</comment>
<dbReference type="AlphaFoldDB" id="A0AAW1SWI7"/>
<dbReference type="PROSITE" id="PS50194">
    <property type="entry name" value="FILAMIN_REPEAT"/>
    <property type="match status" value="1"/>
</dbReference>
<accession>A0AAW1SWI7</accession>
<dbReference type="SMART" id="SM00557">
    <property type="entry name" value="IG_FLMN"/>
    <property type="match status" value="1"/>
</dbReference>
<dbReference type="InterPro" id="IPR001298">
    <property type="entry name" value="Filamin/ABP280_rpt"/>
</dbReference>